<dbReference type="Proteomes" id="UP000694564">
    <property type="component" value="Chromosome X"/>
</dbReference>
<dbReference type="GeneTree" id="ENSGT00940000163698"/>
<name>A0A8D2BE07_SCIVU</name>
<protein>
    <recommendedName>
        <fullName evidence="1">KRAB domain-containing protein</fullName>
    </recommendedName>
</protein>
<sequence length="81" mass="9630">MIISKEPVPFEDVAVDFTQEEWQQLDPAQKILHRHVMLETYSHLVFVGCSSIKPDVIFKLEHREDPWFIESELARYIYPGR</sequence>
<reference evidence="2" key="1">
    <citation type="submission" date="2025-08" db="UniProtKB">
        <authorList>
            <consortium name="Ensembl"/>
        </authorList>
    </citation>
    <scope>IDENTIFICATION</scope>
</reference>
<dbReference type="Pfam" id="PF01352">
    <property type="entry name" value="KRAB"/>
    <property type="match status" value="1"/>
</dbReference>
<proteinExistence type="predicted"/>
<evidence type="ECO:0000259" key="1">
    <source>
        <dbReference type="PROSITE" id="PS50805"/>
    </source>
</evidence>
<dbReference type="Gene3D" id="6.10.140.140">
    <property type="match status" value="1"/>
</dbReference>
<accession>A0A8D2BE07</accession>
<reference evidence="2" key="2">
    <citation type="submission" date="2025-09" db="UniProtKB">
        <authorList>
            <consortium name="Ensembl"/>
        </authorList>
    </citation>
    <scope>IDENTIFICATION</scope>
</reference>
<organism evidence="2 3">
    <name type="scientific">Sciurus vulgaris</name>
    <name type="common">Eurasian red squirrel</name>
    <dbReference type="NCBI Taxonomy" id="55149"/>
    <lineage>
        <taxon>Eukaryota</taxon>
        <taxon>Metazoa</taxon>
        <taxon>Chordata</taxon>
        <taxon>Craniata</taxon>
        <taxon>Vertebrata</taxon>
        <taxon>Euteleostomi</taxon>
        <taxon>Mammalia</taxon>
        <taxon>Eutheria</taxon>
        <taxon>Euarchontoglires</taxon>
        <taxon>Glires</taxon>
        <taxon>Rodentia</taxon>
        <taxon>Sciuromorpha</taxon>
        <taxon>Sciuridae</taxon>
        <taxon>Sciurinae</taxon>
        <taxon>Sciurini</taxon>
        <taxon>Sciurus</taxon>
    </lineage>
</organism>
<dbReference type="PROSITE" id="PS50805">
    <property type="entry name" value="KRAB"/>
    <property type="match status" value="1"/>
</dbReference>
<dbReference type="SUPFAM" id="SSF109640">
    <property type="entry name" value="KRAB domain (Kruppel-associated box)"/>
    <property type="match status" value="1"/>
</dbReference>
<dbReference type="AlphaFoldDB" id="A0A8D2BE07"/>
<evidence type="ECO:0000313" key="2">
    <source>
        <dbReference type="Ensembl" id="ENSSVLP00005013253.1"/>
    </source>
</evidence>
<dbReference type="Ensembl" id="ENSSVLT00005014672.1">
    <property type="protein sequence ID" value="ENSSVLP00005013253.1"/>
    <property type="gene ID" value="ENSSVLG00005010511.1"/>
</dbReference>
<dbReference type="InterPro" id="IPR036051">
    <property type="entry name" value="KRAB_dom_sf"/>
</dbReference>
<dbReference type="GO" id="GO:0006355">
    <property type="term" value="P:regulation of DNA-templated transcription"/>
    <property type="evidence" value="ECO:0007669"/>
    <property type="project" value="InterPro"/>
</dbReference>
<keyword evidence="3" id="KW-1185">Reference proteome</keyword>
<dbReference type="PANTHER" id="PTHR23232:SF117">
    <property type="entry name" value="KRAB DOMAIN-CONTAINING PROTEIN"/>
    <property type="match status" value="1"/>
</dbReference>
<dbReference type="SMART" id="SM00349">
    <property type="entry name" value="KRAB"/>
    <property type="match status" value="1"/>
</dbReference>
<dbReference type="CDD" id="cd07765">
    <property type="entry name" value="KRAB_A-box"/>
    <property type="match status" value="1"/>
</dbReference>
<dbReference type="InterPro" id="IPR050169">
    <property type="entry name" value="Krueppel_C2H2_ZnF"/>
</dbReference>
<evidence type="ECO:0000313" key="3">
    <source>
        <dbReference type="Proteomes" id="UP000694564"/>
    </source>
</evidence>
<dbReference type="PANTHER" id="PTHR23232">
    <property type="entry name" value="KRAB DOMAIN C2H2 ZINC FINGER"/>
    <property type="match status" value="1"/>
</dbReference>
<feature type="domain" description="KRAB" evidence="1">
    <location>
        <begin position="8"/>
        <end position="79"/>
    </location>
</feature>
<dbReference type="InterPro" id="IPR001909">
    <property type="entry name" value="KRAB"/>
</dbReference>